<sequence length="328" mass="35640">MTRFVARRVLASVLVLVAISFCVYMLFYSSAVDPARVMCGRPCRPDRLAQIKSFMQTDRDAFHQWLDFLAGLFQGRTFGSGAEAVTCVAPCVGFSFELRRPVTELILERLPVTASIAFGGALTALALGFGGGVHAALRRGRPFDHAARGVSLALIATPTYLLGLVAVLIFGFYLDMVPVSGYVPFRESPVGWAWHLVLPWLVIGALNAATYLRFARNQMLEELSAEHLRTERATGAPRRHVLRTARRGVWVPIITMFGLDLAGLLGGAVFTERVFGMHGLGDLLIDAVGRRDLGLVVGTALFGAALVIAANLVVDIVHGLIDPRIRRA</sequence>
<keyword evidence="4 7" id="KW-0812">Transmembrane</keyword>
<feature type="transmembrane region" description="Helical" evidence="7">
    <location>
        <begin position="149"/>
        <end position="172"/>
    </location>
</feature>
<evidence type="ECO:0000313" key="9">
    <source>
        <dbReference type="EMBL" id="GAB48317.1"/>
    </source>
</evidence>
<feature type="transmembrane region" description="Helical" evidence="7">
    <location>
        <begin position="116"/>
        <end position="137"/>
    </location>
</feature>
<dbReference type="STRING" id="1089455.MOPEL_071_00320"/>
<dbReference type="EMBL" id="BAFE01000051">
    <property type="protein sequence ID" value="GAB48317.1"/>
    <property type="molecule type" value="Genomic_DNA"/>
</dbReference>
<dbReference type="Proteomes" id="UP000004367">
    <property type="component" value="Unassembled WGS sequence"/>
</dbReference>
<dbReference type="OrthoDB" id="147639at2"/>
<evidence type="ECO:0000256" key="6">
    <source>
        <dbReference type="ARBA" id="ARBA00023136"/>
    </source>
</evidence>
<dbReference type="Pfam" id="PF00528">
    <property type="entry name" value="BPD_transp_1"/>
    <property type="match status" value="1"/>
</dbReference>
<dbReference type="SUPFAM" id="SSF161098">
    <property type="entry name" value="MetI-like"/>
    <property type="match status" value="1"/>
</dbReference>
<dbReference type="GO" id="GO:0055085">
    <property type="term" value="P:transmembrane transport"/>
    <property type="evidence" value="ECO:0007669"/>
    <property type="project" value="InterPro"/>
</dbReference>
<evidence type="ECO:0000313" key="10">
    <source>
        <dbReference type="Proteomes" id="UP000004367"/>
    </source>
</evidence>
<comment type="caution">
    <text evidence="9">The sequence shown here is derived from an EMBL/GenBank/DDBJ whole genome shotgun (WGS) entry which is preliminary data.</text>
</comment>
<keyword evidence="10" id="KW-1185">Reference proteome</keyword>
<dbReference type="GO" id="GO:0005886">
    <property type="term" value="C:plasma membrane"/>
    <property type="evidence" value="ECO:0007669"/>
    <property type="project" value="UniProtKB-SubCell"/>
</dbReference>
<feature type="transmembrane region" description="Helical" evidence="7">
    <location>
        <begin position="9"/>
        <end position="28"/>
    </location>
</feature>
<comment type="similarity">
    <text evidence="7">Belongs to the binding-protein-dependent transport system permease family.</text>
</comment>
<evidence type="ECO:0000256" key="1">
    <source>
        <dbReference type="ARBA" id="ARBA00004651"/>
    </source>
</evidence>
<dbReference type="CDD" id="cd06261">
    <property type="entry name" value="TM_PBP2"/>
    <property type="match status" value="1"/>
</dbReference>
<evidence type="ECO:0000256" key="7">
    <source>
        <dbReference type="RuleBase" id="RU363032"/>
    </source>
</evidence>
<feature type="transmembrane region" description="Helical" evidence="7">
    <location>
        <begin position="248"/>
        <end position="270"/>
    </location>
</feature>
<dbReference type="RefSeq" id="WP_009482215.1">
    <property type="nucleotide sequence ID" value="NZ_BAFE01000051.1"/>
</dbReference>
<keyword evidence="3" id="KW-1003">Cell membrane</keyword>
<dbReference type="PANTHER" id="PTHR43163">
    <property type="entry name" value="DIPEPTIDE TRANSPORT SYSTEM PERMEASE PROTEIN DPPB-RELATED"/>
    <property type="match status" value="1"/>
</dbReference>
<dbReference type="InterPro" id="IPR035906">
    <property type="entry name" value="MetI-like_sf"/>
</dbReference>
<comment type="subcellular location">
    <subcellularLocation>
        <location evidence="1 7">Cell membrane</location>
        <topology evidence="1 7">Multi-pass membrane protein</topology>
    </subcellularLocation>
</comment>
<evidence type="ECO:0000256" key="4">
    <source>
        <dbReference type="ARBA" id="ARBA00022692"/>
    </source>
</evidence>
<keyword evidence="5 7" id="KW-1133">Transmembrane helix</keyword>
<evidence type="ECO:0000259" key="8">
    <source>
        <dbReference type="PROSITE" id="PS50928"/>
    </source>
</evidence>
<dbReference type="Gene3D" id="1.10.3720.10">
    <property type="entry name" value="MetI-like"/>
    <property type="match status" value="1"/>
</dbReference>
<dbReference type="PANTHER" id="PTHR43163:SF9">
    <property type="entry name" value="ABC TRANSPORTER PERMEASE PROTEIN"/>
    <property type="match status" value="1"/>
</dbReference>
<accession>H5URF9</accession>
<feature type="transmembrane region" description="Helical" evidence="7">
    <location>
        <begin position="293"/>
        <end position="317"/>
    </location>
</feature>
<dbReference type="InterPro" id="IPR000515">
    <property type="entry name" value="MetI-like"/>
</dbReference>
<organism evidence="9 10">
    <name type="scientific">Mobilicoccus pelagius NBRC 104925</name>
    <dbReference type="NCBI Taxonomy" id="1089455"/>
    <lineage>
        <taxon>Bacteria</taxon>
        <taxon>Bacillati</taxon>
        <taxon>Actinomycetota</taxon>
        <taxon>Actinomycetes</taxon>
        <taxon>Micrococcales</taxon>
        <taxon>Dermatophilaceae</taxon>
        <taxon>Mobilicoccus</taxon>
    </lineage>
</organism>
<dbReference type="Pfam" id="PF19300">
    <property type="entry name" value="BPD_transp_1_N"/>
    <property type="match status" value="1"/>
</dbReference>
<gene>
    <name evidence="9" type="primary">bldKC</name>
    <name evidence="9" type="ORF">MOPEL_071_00320</name>
</gene>
<dbReference type="InterPro" id="IPR045621">
    <property type="entry name" value="BPD_transp_1_N"/>
</dbReference>
<proteinExistence type="inferred from homology"/>
<evidence type="ECO:0000256" key="3">
    <source>
        <dbReference type="ARBA" id="ARBA00022475"/>
    </source>
</evidence>
<keyword evidence="6 7" id="KW-0472">Membrane</keyword>
<feature type="transmembrane region" description="Helical" evidence="7">
    <location>
        <begin position="192"/>
        <end position="212"/>
    </location>
</feature>
<evidence type="ECO:0000256" key="5">
    <source>
        <dbReference type="ARBA" id="ARBA00022989"/>
    </source>
</evidence>
<name>H5URF9_9MICO</name>
<feature type="domain" description="ABC transmembrane type-1" evidence="8">
    <location>
        <begin position="110"/>
        <end position="314"/>
    </location>
</feature>
<dbReference type="PROSITE" id="PS50928">
    <property type="entry name" value="ABC_TM1"/>
    <property type="match status" value="1"/>
</dbReference>
<dbReference type="eggNOG" id="COG0601">
    <property type="taxonomic scope" value="Bacteria"/>
</dbReference>
<evidence type="ECO:0000256" key="2">
    <source>
        <dbReference type="ARBA" id="ARBA00022448"/>
    </source>
</evidence>
<protein>
    <submittedName>
        <fullName evidence="9">Peptide ABC transporter permease protein</fullName>
    </submittedName>
</protein>
<dbReference type="AlphaFoldDB" id="H5URF9"/>
<reference evidence="9 10" key="1">
    <citation type="submission" date="2012-02" db="EMBL/GenBank/DDBJ databases">
        <title>Whole genome shotgun sequence of Mobilicoccus pelagius NBRC 104925.</title>
        <authorList>
            <person name="Yoshida Y."/>
            <person name="Hosoyama A."/>
            <person name="Tsuchikane K."/>
            <person name="Katsumata H."/>
            <person name="Yamazaki S."/>
            <person name="Fujita N."/>
        </authorList>
    </citation>
    <scope>NUCLEOTIDE SEQUENCE [LARGE SCALE GENOMIC DNA]</scope>
    <source>
        <strain evidence="9 10">NBRC 104925</strain>
    </source>
</reference>
<keyword evidence="2 7" id="KW-0813">Transport</keyword>